<accession>A0A4Q4ZLR3</accession>
<dbReference type="RefSeq" id="WP_134714089.1">
    <property type="nucleotide sequence ID" value="NZ_SDKM01000003.1"/>
</dbReference>
<evidence type="ECO:0000256" key="1">
    <source>
        <dbReference type="SAM" id="MobiDB-lite"/>
    </source>
</evidence>
<evidence type="ECO:0000256" key="2">
    <source>
        <dbReference type="SAM" id="Phobius"/>
    </source>
</evidence>
<dbReference type="EMBL" id="SDKM01000003">
    <property type="protein sequence ID" value="RYP88394.1"/>
    <property type="molecule type" value="Genomic_DNA"/>
</dbReference>
<comment type="caution">
    <text evidence="3">The sequence shown here is derived from an EMBL/GenBank/DDBJ whole genome shotgun (WGS) entry which is preliminary data.</text>
</comment>
<gene>
    <name evidence="3" type="ORF">EKO23_03460</name>
</gene>
<keyword evidence="4" id="KW-1185">Reference proteome</keyword>
<evidence type="ECO:0000313" key="3">
    <source>
        <dbReference type="EMBL" id="RYP88394.1"/>
    </source>
</evidence>
<feature type="transmembrane region" description="Helical" evidence="2">
    <location>
        <begin position="91"/>
        <end position="113"/>
    </location>
</feature>
<dbReference type="Proteomes" id="UP000295198">
    <property type="component" value="Unassembled WGS sequence"/>
</dbReference>
<feature type="compositionally biased region" description="Polar residues" evidence="1">
    <location>
        <begin position="126"/>
        <end position="145"/>
    </location>
</feature>
<keyword evidence="2" id="KW-1133">Transmembrane helix</keyword>
<feature type="region of interest" description="Disordered" evidence="1">
    <location>
        <begin position="119"/>
        <end position="175"/>
    </location>
</feature>
<keyword evidence="2" id="KW-0812">Transmembrane</keyword>
<name>A0A4Q4ZLR3_9ACTN</name>
<dbReference type="OrthoDB" id="3743969at2"/>
<evidence type="ECO:0000313" key="4">
    <source>
        <dbReference type="Proteomes" id="UP000295198"/>
    </source>
</evidence>
<keyword evidence="2" id="KW-0472">Membrane</keyword>
<reference evidence="3 4" key="1">
    <citation type="submission" date="2019-01" db="EMBL/GenBank/DDBJ databases">
        <title>Nocardioides guangzhouensis sp. nov., an actinobacterium isolated from soil.</title>
        <authorList>
            <person name="Fu Y."/>
            <person name="Cai Y."/>
            <person name="Lin Z."/>
            <person name="Chen P."/>
        </authorList>
    </citation>
    <scope>NUCLEOTIDE SEQUENCE [LARGE SCALE GENOMIC DNA]</scope>
    <source>
        <strain evidence="3 4">130</strain>
    </source>
</reference>
<sequence length="175" mass="18355">MIGHVGNRVSALVDGQLPAAESERLWAHVHTCHTCRFAVEREGWVKTRVSELGLAGPQPCAPGHLTGSLARVTALGWPEPEIEPAHDRRRLMAAAIGVGSVGAAFIGVFAMTVPAAQTPGLDRRLPTTSLTRPSESGSQGGQDTTGAREGRPARQLRLGTTASARLALAVTPESK</sequence>
<proteinExistence type="predicted"/>
<organism evidence="3 4">
    <name type="scientific">Nocardioides guangzhouensis</name>
    <dbReference type="NCBI Taxonomy" id="2497878"/>
    <lineage>
        <taxon>Bacteria</taxon>
        <taxon>Bacillati</taxon>
        <taxon>Actinomycetota</taxon>
        <taxon>Actinomycetes</taxon>
        <taxon>Propionibacteriales</taxon>
        <taxon>Nocardioidaceae</taxon>
        <taxon>Nocardioides</taxon>
    </lineage>
</organism>
<dbReference type="AlphaFoldDB" id="A0A4Q4ZLR3"/>
<protein>
    <submittedName>
        <fullName evidence="3">Uncharacterized protein</fullName>
    </submittedName>
</protein>